<dbReference type="InterPro" id="IPR003660">
    <property type="entry name" value="HAMP_dom"/>
</dbReference>
<dbReference type="PROSITE" id="PS50883">
    <property type="entry name" value="EAL"/>
    <property type="match status" value="1"/>
</dbReference>
<dbReference type="Pfam" id="PF00990">
    <property type="entry name" value="GGDEF"/>
    <property type="match status" value="1"/>
</dbReference>
<feature type="transmembrane region" description="Helical" evidence="1">
    <location>
        <begin position="6"/>
        <end position="25"/>
    </location>
</feature>
<dbReference type="Pfam" id="PF00672">
    <property type="entry name" value="HAMP"/>
    <property type="match status" value="1"/>
</dbReference>
<evidence type="ECO:0000313" key="4">
    <source>
        <dbReference type="EMBL" id="ROQ22509.1"/>
    </source>
</evidence>
<dbReference type="InterPro" id="IPR001633">
    <property type="entry name" value="EAL_dom"/>
</dbReference>
<sequence length="635" mass="70966">MTLQKQILWLLNISFLVVVLVVYAVEFNTSRDAINKQMETDVQNASTALGLTLTAFLDSEDRGGVDTVMQAVFDAGFYSEIRLDWYAKGEVIEKQQQPRAMDVPQWFMGLPLFAAVAQEQVITSGWLQVANLKVVGNPAVAYQALWRTGVQLLATLFVIYLILLLVIWRGLRVLMRPLHAVARQARRITKRQFGEPIAEPKTRELRTLVMAINEMAERVKLMFEGQDEQIGRLRLATQTDPVSGLSNRTHLMAHLNAWLSEPGTGGLMLMDIKWLDGLRLQQGYKARDDLIKALAERFKGLCVKGSRCIFARISHTEFAALCASGDEQQLRAWLEQVHQELLAFSMQQGQSGGDFAMALVPRGNHSSPSSLMSSADSALHQAWQTHPQLYFAHLAEDSAPSQEKWRLAVADAIDRQDFGLLQQSAMNLEGNEPLHLEWFASLAIGAQRYPASAFLAFVEQFNQGQSMDMAVLSKLLGSEVLDKPVLNVVNLTLATMRDPDPLLLLLDRHPHTYPLAFEVSEDAVLADLPAARAFAEQLRLRGLGLGFDHVGRHINSLRYLHDLAPDHIKLDQSLACYEQSEEVGQEVVRALARVGKSMKIQVIATRVERGEQLELLKELGLTGYQGYIMPPKVVN</sequence>
<proteinExistence type="predicted"/>
<organism evidence="4 5">
    <name type="scientific">Gallaecimonas pentaromativorans</name>
    <dbReference type="NCBI Taxonomy" id="584787"/>
    <lineage>
        <taxon>Bacteria</taxon>
        <taxon>Pseudomonadati</taxon>
        <taxon>Pseudomonadota</taxon>
        <taxon>Gammaproteobacteria</taxon>
        <taxon>Enterobacterales</taxon>
        <taxon>Gallaecimonadaceae</taxon>
        <taxon>Gallaecimonas</taxon>
    </lineage>
</organism>
<dbReference type="InterPro" id="IPR000160">
    <property type="entry name" value="GGDEF_dom"/>
</dbReference>
<keyword evidence="1" id="KW-1133">Transmembrane helix</keyword>
<dbReference type="CDD" id="cd06225">
    <property type="entry name" value="HAMP"/>
    <property type="match status" value="1"/>
</dbReference>
<dbReference type="EMBL" id="RJUL01000010">
    <property type="protein sequence ID" value="ROQ22509.1"/>
    <property type="molecule type" value="Genomic_DNA"/>
</dbReference>
<dbReference type="Pfam" id="PF16448">
    <property type="entry name" value="LapD_MoxY_N"/>
    <property type="match status" value="1"/>
</dbReference>
<evidence type="ECO:0000259" key="3">
    <source>
        <dbReference type="PROSITE" id="PS50885"/>
    </source>
</evidence>
<dbReference type="Gene3D" id="3.30.70.270">
    <property type="match status" value="1"/>
</dbReference>
<dbReference type="Gene3D" id="3.30.110.200">
    <property type="match status" value="1"/>
</dbReference>
<gene>
    <name evidence="4" type="ORF">EDC28_110154</name>
</gene>
<dbReference type="PROSITE" id="PS50885">
    <property type="entry name" value="HAMP"/>
    <property type="match status" value="1"/>
</dbReference>
<evidence type="ECO:0000313" key="5">
    <source>
        <dbReference type="Proteomes" id="UP000268033"/>
    </source>
</evidence>
<dbReference type="InterPro" id="IPR029787">
    <property type="entry name" value="Nucleotide_cyclase"/>
</dbReference>
<dbReference type="GO" id="GO:0007165">
    <property type="term" value="P:signal transduction"/>
    <property type="evidence" value="ECO:0007669"/>
    <property type="project" value="InterPro"/>
</dbReference>
<reference evidence="4 5" key="1">
    <citation type="submission" date="2018-11" db="EMBL/GenBank/DDBJ databases">
        <title>Genomic Encyclopedia of Type Strains, Phase IV (KMG-IV): sequencing the most valuable type-strain genomes for metagenomic binning, comparative biology and taxonomic classification.</title>
        <authorList>
            <person name="Goeker M."/>
        </authorList>
    </citation>
    <scope>NUCLEOTIDE SEQUENCE [LARGE SCALE GENOMIC DNA]</scope>
    <source>
        <strain evidence="4 5">DSM 21945</strain>
    </source>
</reference>
<dbReference type="InterPro" id="IPR042461">
    <property type="entry name" value="LapD_MoxY_peri_C"/>
</dbReference>
<dbReference type="SMART" id="SM00267">
    <property type="entry name" value="GGDEF"/>
    <property type="match status" value="1"/>
</dbReference>
<dbReference type="RefSeq" id="WP_123422409.1">
    <property type="nucleotide sequence ID" value="NZ_RJUL01000010.1"/>
</dbReference>
<keyword evidence="5" id="KW-1185">Reference proteome</keyword>
<dbReference type="SUPFAM" id="SSF141868">
    <property type="entry name" value="EAL domain-like"/>
    <property type="match status" value="1"/>
</dbReference>
<keyword evidence="1" id="KW-0812">Transmembrane</keyword>
<evidence type="ECO:0000256" key="1">
    <source>
        <dbReference type="SAM" id="Phobius"/>
    </source>
</evidence>
<name>A0A3N1P362_9GAMM</name>
<dbReference type="STRING" id="584787.GCA_001247655_02240"/>
<evidence type="ECO:0000259" key="2">
    <source>
        <dbReference type="PROSITE" id="PS50883"/>
    </source>
</evidence>
<dbReference type="Pfam" id="PF00563">
    <property type="entry name" value="EAL"/>
    <property type="match status" value="1"/>
</dbReference>
<dbReference type="PANTHER" id="PTHR33121">
    <property type="entry name" value="CYCLIC DI-GMP PHOSPHODIESTERASE PDEF"/>
    <property type="match status" value="1"/>
</dbReference>
<feature type="domain" description="EAL" evidence="2">
    <location>
        <begin position="402"/>
        <end position="635"/>
    </location>
</feature>
<dbReference type="SUPFAM" id="SSF55073">
    <property type="entry name" value="Nucleotide cyclase"/>
    <property type="match status" value="1"/>
</dbReference>
<feature type="domain" description="HAMP" evidence="3">
    <location>
        <begin position="172"/>
        <end position="224"/>
    </location>
</feature>
<dbReference type="Proteomes" id="UP000268033">
    <property type="component" value="Unassembled WGS sequence"/>
</dbReference>
<dbReference type="SMART" id="SM00304">
    <property type="entry name" value="HAMP"/>
    <property type="match status" value="1"/>
</dbReference>
<keyword evidence="1" id="KW-0472">Membrane</keyword>
<accession>A0A3N1P362</accession>
<dbReference type="InterPro" id="IPR035919">
    <property type="entry name" value="EAL_sf"/>
</dbReference>
<dbReference type="InterPro" id="IPR043128">
    <property type="entry name" value="Rev_trsase/Diguanyl_cyclase"/>
</dbReference>
<dbReference type="InterPro" id="IPR050706">
    <property type="entry name" value="Cyclic-di-GMP_PDE-like"/>
</dbReference>
<dbReference type="GO" id="GO:0016020">
    <property type="term" value="C:membrane"/>
    <property type="evidence" value="ECO:0007669"/>
    <property type="project" value="InterPro"/>
</dbReference>
<dbReference type="Gene3D" id="3.20.20.450">
    <property type="entry name" value="EAL domain"/>
    <property type="match status" value="1"/>
</dbReference>
<dbReference type="SMART" id="SM00052">
    <property type="entry name" value="EAL"/>
    <property type="match status" value="1"/>
</dbReference>
<dbReference type="CDD" id="cd01948">
    <property type="entry name" value="EAL"/>
    <property type="match status" value="1"/>
</dbReference>
<dbReference type="GO" id="GO:0071111">
    <property type="term" value="F:cyclic-guanylate-specific phosphodiesterase activity"/>
    <property type="evidence" value="ECO:0007669"/>
    <property type="project" value="InterPro"/>
</dbReference>
<feature type="transmembrane region" description="Helical" evidence="1">
    <location>
        <begin position="149"/>
        <end position="168"/>
    </location>
</feature>
<dbReference type="AlphaFoldDB" id="A0A3N1P362"/>
<dbReference type="Gene3D" id="6.20.270.20">
    <property type="entry name" value="LapD/MoxY periplasmic domain"/>
    <property type="match status" value="1"/>
</dbReference>
<dbReference type="PANTHER" id="PTHR33121:SF79">
    <property type="entry name" value="CYCLIC DI-GMP PHOSPHODIESTERASE PDED-RELATED"/>
    <property type="match status" value="1"/>
</dbReference>
<protein>
    <submittedName>
        <fullName evidence="4">Diguanylate cyclase/phosphodiesterase</fullName>
    </submittedName>
</protein>
<dbReference type="InterPro" id="IPR032244">
    <property type="entry name" value="LapD_MoxY_N"/>
</dbReference>
<comment type="caution">
    <text evidence="4">The sequence shown here is derived from an EMBL/GenBank/DDBJ whole genome shotgun (WGS) entry which is preliminary data.</text>
</comment>